<dbReference type="EMBL" id="QEAO01000004">
    <property type="protein sequence ID" value="TPX36656.1"/>
    <property type="molecule type" value="Genomic_DNA"/>
</dbReference>
<keyword evidence="3 5" id="KW-0378">Hydrolase</keyword>
<evidence type="ECO:0000256" key="6">
    <source>
        <dbReference type="SAM" id="MobiDB-lite"/>
    </source>
</evidence>
<dbReference type="PROSITE" id="PS00928">
    <property type="entry name" value="TREHALASE_2"/>
    <property type="match status" value="1"/>
</dbReference>
<feature type="compositionally biased region" description="Basic and acidic residues" evidence="6">
    <location>
        <begin position="85"/>
        <end position="105"/>
    </location>
</feature>
<dbReference type="Proteomes" id="UP000319731">
    <property type="component" value="Unassembled WGS sequence"/>
</dbReference>
<dbReference type="InterPro" id="IPR001661">
    <property type="entry name" value="Glyco_hydro_37"/>
</dbReference>
<comment type="caution">
    <text evidence="8">The sequence shown here is derived from an EMBL/GenBank/DDBJ whole genome shotgun (WGS) entry which is preliminary data.</text>
</comment>
<keyword evidence="9" id="KW-1185">Reference proteome</keyword>
<evidence type="ECO:0000256" key="3">
    <source>
        <dbReference type="ARBA" id="ARBA00022801"/>
    </source>
</evidence>
<dbReference type="Gene3D" id="1.50.10.10">
    <property type="match status" value="1"/>
</dbReference>
<evidence type="ECO:0000313" key="9">
    <source>
        <dbReference type="Proteomes" id="UP000319731"/>
    </source>
</evidence>
<dbReference type="Pfam" id="PF01204">
    <property type="entry name" value="Trehalase"/>
    <property type="match status" value="2"/>
</dbReference>
<evidence type="ECO:0000256" key="4">
    <source>
        <dbReference type="ARBA" id="ARBA00023295"/>
    </source>
</evidence>
<dbReference type="SUPFAM" id="SSF48208">
    <property type="entry name" value="Six-hairpin glycosidases"/>
    <property type="match status" value="2"/>
</dbReference>
<dbReference type="EC" id="3.2.1.28" evidence="5"/>
<dbReference type="GO" id="GO:0004555">
    <property type="term" value="F:alpha,alpha-trehalase activity"/>
    <property type="evidence" value="ECO:0007669"/>
    <property type="project" value="UniProtKB-EC"/>
</dbReference>
<dbReference type="OrthoDB" id="3542292at2759"/>
<dbReference type="GeneID" id="42002572"/>
<dbReference type="GO" id="GO:0005737">
    <property type="term" value="C:cytoplasm"/>
    <property type="evidence" value="ECO:0007669"/>
    <property type="project" value="InterPro"/>
</dbReference>
<reference evidence="8 9" key="1">
    <citation type="journal article" date="2019" name="Sci. Rep.">
        <title>Comparative genomics of chytrid fungi reveal insights into the obligate biotrophic and pathogenic lifestyle of Synchytrium endobioticum.</title>
        <authorList>
            <person name="van de Vossenberg B.T.L.H."/>
            <person name="Warris S."/>
            <person name="Nguyen H.D.T."/>
            <person name="van Gent-Pelzer M.P.E."/>
            <person name="Joly D.L."/>
            <person name="van de Geest H.C."/>
            <person name="Bonants P.J.M."/>
            <person name="Smith D.S."/>
            <person name="Levesque C.A."/>
            <person name="van der Lee T.A.J."/>
        </authorList>
    </citation>
    <scope>NUCLEOTIDE SEQUENCE [LARGE SCALE GENOMIC DNA]</scope>
    <source>
        <strain evidence="8 9">JEL517</strain>
    </source>
</reference>
<dbReference type="InterPro" id="IPR018232">
    <property type="entry name" value="Glyco_hydro_37_CS"/>
</dbReference>
<dbReference type="STRING" id="1806994.A0A507CF84"/>
<feature type="region of interest" description="Disordered" evidence="6">
    <location>
        <begin position="888"/>
        <end position="953"/>
    </location>
</feature>
<evidence type="ECO:0000256" key="5">
    <source>
        <dbReference type="RuleBase" id="RU361180"/>
    </source>
</evidence>
<dbReference type="GO" id="GO:0005993">
    <property type="term" value="P:trehalose catabolic process"/>
    <property type="evidence" value="ECO:0007669"/>
    <property type="project" value="InterPro"/>
</dbReference>
<keyword evidence="4 5" id="KW-0326">Glycosidase</keyword>
<proteinExistence type="inferred from homology"/>
<dbReference type="InterPro" id="IPR008928">
    <property type="entry name" value="6-hairpin_glycosidase_sf"/>
</dbReference>
<protein>
    <recommendedName>
        <fullName evidence="5">Trehalase</fullName>
        <ecNumber evidence="5">3.2.1.28</ecNumber>
    </recommendedName>
    <alternativeName>
        <fullName evidence="5">Alpha-trehalose glucohydrolase</fullName>
    </alternativeName>
</protein>
<dbReference type="InterPro" id="IPR011120">
    <property type="entry name" value="Trehalase_Ca-bd"/>
</dbReference>
<comment type="similarity">
    <text evidence="2 5">Belongs to the glycosyl hydrolase 37 family.</text>
</comment>
<gene>
    <name evidence="8" type="ORF">SmJEL517_g01347</name>
</gene>
<dbReference type="PANTHER" id="PTHR23403">
    <property type="entry name" value="TREHALASE"/>
    <property type="match status" value="1"/>
</dbReference>
<name>A0A507CF84_9FUNG</name>
<feature type="domain" description="Neutral trehalase Ca2+ binding" evidence="7">
    <location>
        <begin position="135"/>
        <end position="162"/>
    </location>
</feature>
<dbReference type="RefSeq" id="XP_031026870.1">
    <property type="nucleotide sequence ID" value="XM_031167275.1"/>
</dbReference>
<dbReference type="PRINTS" id="PR00744">
    <property type="entry name" value="GLHYDRLASE37"/>
</dbReference>
<accession>A0A507CF84</accession>
<comment type="catalytic activity">
    <reaction evidence="1 5">
        <text>alpha,alpha-trehalose + H2O = alpha-D-glucose + beta-D-glucose</text>
        <dbReference type="Rhea" id="RHEA:32675"/>
        <dbReference type="ChEBI" id="CHEBI:15377"/>
        <dbReference type="ChEBI" id="CHEBI:15903"/>
        <dbReference type="ChEBI" id="CHEBI:16551"/>
        <dbReference type="ChEBI" id="CHEBI:17925"/>
        <dbReference type="EC" id="3.2.1.28"/>
    </reaction>
</comment>
<dbReference type="PANTHER" id="PTHR23403:SF6">
    <property type="entry name" value="CYTOSOLIC NEUTRAL TREHALASE-RELATED"/>
    <property type="match status" value="1"/>
</dbReference>
<sequence length="953" mass="107968">MEEATHSIVRTLPPVNGSSASRSLKERFVGDLQGTSKASTLRFEVEREKDFPDADGRYSHGVVDLKRFKSLSYKAIDAAGSMPTRTRDDDSKTVKDQTSTRERNEIRHKRRHSHETVAVSVRQLFQIDVQATAANLLKQEDTDDNEQITVEDGGPKVFCLATENSNGFRQVPIRGAYQLANLLQELAIAQEHNRKYISLSQERLNEPPVTRLARRIGENFWDSLTRRIDEQGLLVIGSDPKDRATNPIPRIYVPYEDEFALQYYQKVAEKYSKRDPPIPLEVIKLPQDITPEYVMTLNDTPGLLSLALRVTDRGTDKEVVKGTPYVVPGGRFNEMYGWDSYFEALGLLVDERPKLAASMVENFCYEIEHYGKILNANRTYYLTRSQPPFLTDMAIQTLKVLQQFHGNEYDAARSKRWLGQALRASVKELFSVWLAAPRLDRNVGLCKYHPSGKGVPPETEATHFDHILQPYAKRYNLSVEEYIEKYNSGEIHQPELDEYLLHDRAVRESGHDTTYRFEKICAHLATVDLNSLTYKYMIDLSKSIKSLYDGWFTVSVRRGKDDVHWKQFNSWLETVKKYGVEDSIGKPATLSKDGSVTYDSWTGPGGEWDSSWGAGIIVIDDHAATTPVSANGFSAPMVDESDPTTFITYTIPEHDDSKTFTVSINHRLFDALAKRTRDLINLYLWNEEAGLYFDFDCSRANRTTYESVTTLWPMWASLSNPAQVDRMLPIALSKFEVAGGLVAGTESSRGPISLDRPNRQWDYPFGWAPHQMLAWKGLAQYGYRDVAERLAYRWMYTVMRAFVDFNGVVVEKLDVVGMTHRVAAEYGNVGADFKRVVKEGFGWMNASVKVALHEYVPRSLYIRNLNHLVPPERVFFKVEGDGHIVVARDQRSHEEEEDIKGQPISPSSSPEPVFEDPSTGDIFGSVEDSSPLRGMMSHPSTGGPPSPIEVKAS</sequence>
<dbReference type="InterPro" id="IPR012341">
    <property type="entry name" value="6hp_glycosidase-like_sf"/>
</dbReference>
<dbReference type="AlphaFoldDB" id="A0A507CF84"/>
<evidence type="ECO:0000256" key="1">
    <source>
        <dbReference type="ARBA" id="ARBA00001576"/>
    </source>
</evidence>
<dbReference type="PROSITE" id="PS00927">
    <property type="entry name" value="TREHALASE_1"/>
    <property type="match status" value="1"/>
</dbReference>
<organism evidence="8 9">
    <name type="scientific">Synchytrium microbalum</name>
    <dbReference type="NCBI Taxonomy" id="1806994"/>
    <lineage>
        <taxon>Eukaryota</taxon>
        <taxon>Fungi</taxon>
        <taxon>Fungi incertae sedis</taxon>
        <taxon>Chytridiomycota</taxon>
        <taxon>Chytridiomycota incertae sedis</taxon>
        <taxon>Chytridiomycetes</taxon>
        <taxon>Synchytriales</taxon>
        <taxon>Synchytriaceae</taxon>
        <taxon>Synchytrium</taxon>
    </lineage>
</organism>
<evidence type="ECO:0000259" key="7">
    <source>
        <dbReference type="Pfam" id="PF07492"/>
    </source>
</evidence>
<dbReference type="Pfam" id="PF07492">
    <property type="entry name" value="Trehalase_Ca-bi"/>
    <property type="match status" value="1"/>
</dbReference>
<evidence type="ECO:0000313" key="8">
    <source>
        <dbReference type="EMBL" id="TPX36656.1"/>
    </source>
</evidence>
<feature type="region of interest" description="Disordered" evidence="6">
    <location>
        <begin position="1"/>
        <end position="21"/>
    </location>
</feature>
<evidence type="ECO:0000256" key="2">
    <source>
        <dbReference type="ARBA" id="ARBA00005615"/>
    </source>
</evidence>
<feature type="region of interest" description="Disordered" evidence="6">
    <location>
        <begin position="81"/>
        <end position="113"/>
    </location>
</feature>
<dbReference type="GO" id="GO:0005509">
    <property type="term" value="F:calcium ion binding"/>
    <property type="evidence" value="ECO:0007669"/>
    <property type="project" value="InterPro"/>
</dbReference>